<evidence type="ECO:0000259" key="7">
    <source>
        <dbReference type="PROSITE" id="PS50110"/>
    </source>
</evidence>
<evidence type="ECO:0000313" key="8">
    <source>
        <dbReference type="EMBL" id="TBL80584.1"/>
    </source>
</evidence>
<dbReference type="EMBL" id="SIRE01000004">
    <property type="protein sequence ID" value="TBL80584.1"/>
    <property type="molecule type" value="Genomic_DNA"/>
</dbReference>
<keyword evidence="4" id="KW-0804">Transcription</keyword>
<dbReference type="InterPro" id="IPR001789">
    <property type="entry name" value="Sig_transdc_resp-reg_receiver"/>
</dbReference>
<gene>
    <name evidence="8" type="ORF">EYB31_04975</name>
</gene>
<organism evidence="8 9">
    <name type="scientific">Paenibacillus thalictri</name>
    <dbReference type="NCBI Taxonomy" id="2527873"/>
    <lineage>
        <taxon>Bacteria</taxon>
        <taxon>Bacillati</taxon>
        <taxon>Bacillota</taxon>
        <taxon>Bacilli</taxon>
        <taxon>Bacillales</taxon>
        <taxon>Paenibacillaceae</taxon>
        <taxon>Paenibacillus</taxon>
    </lineage>
</organism>
<sequence>MIKVLIVDDLALMRDGLQTIIGLEQDLQVVGTARSGEEAIEQALLLEPDIVLMDIQMPGMGGIAAVRMMKDKGLKAAVLILTTFSDIDYIVDGLSSGAVGFLMKDMPGEQLVQSIRDAAAGHFMLPSAVAVKLANRIHALDSGHLPGINTIRKKAEAALLTNKEQTVARLLLEGRTNREIAGLLFMSEGTVKNYVSSIYGKIGTNDRTLAVVALRDLLGD</sequence>
<dbReference type="Pfam" id="PF00196">
    <property type="entry name" value="GerE"/>
    <property type="match status" value="1"/>
</dbReference>
<comment type="caution">
    <text evidence="8">The sequence shown here is derived from an EMBL/GenBank/DDBJ whole genome shotgun (WGS) entry which is preliminary data.</text>
</comment>
<dbReference type="GO" id="GO:0006355">
    <property type="term" value="P:regulation of DNA-templated transcription"/>
    <property type="evidence" value="ECO:0007669"/>
    <property type="project" value="InterPro"/>
</dbReference>
<evidence type="ECO:0000256" key="1">
    <source>
        <dbReference type="ARBA" id="ARBA00022553"/>
    </source>
</evidence>
<dbReference type="SMART" id="SM00448">
    <property type="entry name" value="REC"/>
    <property type="match status" value="1"/>
</dbReference>
<dbReference type="GO" id="GO:0003677">
    <property type="term" value="F:DNA binding"/>
    <property type="evidence" value="ECO:0007669"/>
    <property type="project" value="UniProtKB-KW"/>
</dbReference>
<dbReference type="PANTHER" id="PTHR43214:SF43">
    <property type="entry name" value="TWO-COMPONENT RESPONSE REGULATOR"/>
    <property type="match status" value="1"/>
</dbReference>
<dbReference type="Pfam" id="PF00072">
    <property type="entry name" value="Response_reg"/>
    <property type="match status" value="1"/>
</dbReference>
<dbReference type="PRINTS" id="PR00038">
    <property type="entry name" value="HTHLUXR"/>
</dbReference>
<evidence type="ECO:0000256" key="2">
    <source>
        <dbReference type="ARBA" id="ARBA00023015"/>
    </source>
</evidence>
<dbReference type="InterPro" id="IPR011006">
    <property type="entry name" value="CheY-like_superfamily"/>
</dbReference>
<dbReference type="InterPro" id="IPR016032">
    <property type="entry name" value="Sig_transdc_resp-reg_C-effctor"/>
</dbReference>
<dbReference type="PANTHER" id="PTHR43214">
    <property type="entry name" value="TWO-COMPONENT RESPONSE REGULATOR"/>
    <property type="match status" value="1"/>
</dbReference>
<dbReference type="PROSITE" id="PS50110">
    <property type="entry name" value="RESPONSE_REGULATORY"/>
    <property type="match status" value="1"/>
</dbReference>
<evidence type="ECO:0000256" key="4">
    <source>
        <dbReference type="ARBA" id="ARBA00023163"/>
    </source>
</evidence>
<dbReference type="InterPro" id="IPR039420">
    <property type="entry name" value="WalR-like"/>
</dbReference>
<name>A0A4Q9DUB7_9BACL</name>
<keyword evidence="2" id="KW-0805">Transcription regulation</keyword>
<dbReference type="PROSITE" id="PS00622">
    <property type="entry name" value="HTH_LUXR_1"/>
    <property type="match status" value="1"/>
</dbReference>
<dbReference type="Proteomes" id="UP000293142">
    <property type="component" value="Unassembled WGS sequence"/>
</dbReference>
<dbReference type="OrthoDB" id="9780153at2"/>
<feature type="domain" description="Response regulatory" evidence="7">
    <location>
        <begin position="3"/>
        <end position="119"/>
    </location>
</feature>
<dbReference type="InterPro" id="IPR058245">
    <property type="entry name" value="NreC/VraR/RcsB-like_REC"/>
</dbReference>
<evidence type="ECO:0000256" key="5">
    <source>
        <dbReference type="PROSITE-ProRule" id="PRU00169"/>
    </source>
</evidence>
<dbReference type="GO" id="GO:0000160">
    <property type="term" value="P:phosphorelay signal transduction system"/>
    <property type="evidence" value="ECO:0007669"/>
    <property type="project" value="InterPro"/>
</dbReference>
<keyword evidence="1 5" id="KW-0597">Phosphoprotein</keyword>
<accession>A0A4Q9DUB7</accession>
<dbReference type="SUPFAM" id="SSF46894">
    <property type="entry name" value="C-terminal effector domain of the bipartite response regulators"/>
    <property type="match status" value="1"/>
</dbReference>
<evidence type="ECO:0000256" key="3">
    <source>
        <dbReference type="ARBA" id="ARBA00023125"/>
    </source>
</evidence>
<dbReference type="SMART" id="SM00421">
    <property type="entry name" value="HTH_LUXR"/>
    <property type="match status" value="1"/>
</dbReference>
<evidence type="ECO:0000259" key="6">
    <source>
        <dbReference type="PROSITE" id="PS50043"/>
    </source>
</evidence>
<feature type="domain" description="HTH luxR-type" evidence="6">
    <location>
        <begin position="153"/>
        <end position="218"/>
    </location>
</feature>
<reference evidence="8 9" key="1">
    <citation type="submission" date="2019-02" db="EMBL/GenBank/DDBJ databases">
        <title>Paenibacillus sp. nov., isolated from surface-sterilized tissue of Thalictrum simplex L.</title>
        <authorList>
            <person name="Tuo L."/>
        </authorList>
    </citation>
    <scope>NUCLEOTIDE SEQUENCE [LARGE SCALE GENOMIC DNA]</scope>
    <source>
        <strain evidence="8 9">N2SHLJ1</strain>
    </source>
</reference>
<dbReference type="Gene3D" id="3.40.50.2300">
    <property type="match status" value="1"/>
</dbReference>
<feature type="modified residue" description="4-aspartylphosphate" evidence="5">
    <location>
        <position position="54"/>
    </location>
</feature>
<dbReference type="AlphaFoldDB" id="A0A4Q9DUB7"/>
<dbReference type="CDD" id="cd06170">
    <property type="entry name" value="LuxR_C_like"/>
    <property type="match status" value="1"/>
</dbReference>
<protein>
    <submittedName>
        <fullName evidence="8">Response regulator transcription factor</fullName>
    </submittedName>
</protein>
<dbReference type="SUPFAM" id="SSF52172">
    <property type="entry name" value="CheY-like"/>
    <property type="match status" value="1"/>
</dbReference>
<dbReference type="PROSITE" id="PS50043">
    <property type="entry name" value="HTH_LUXR_2"/>
    <property type="match status" value="1"/>
</dbReference>
<keyword evidence="9" id="KW-1185">Reference proteome</keyword>
<dbReference type="InterPro" id="IPR000792">
    <property type="entry name" value="Tscrpt_reg_LuxR_C"/>
</dbReference>
<proteinExistence type="predicted"/>
<dbReference type="CDD" id="cd17535">
    <property type="entry name" value="REC_NarL-like"/>
    <property type="match status" value="1"/>
</dbReference>
<keyword evidence="3" id="KW-0238">DNA-binding</keyword>
<evidence type="ECO:0000313" key="9">
    <source>
        <dbReference type="Proteomes" id="UP000293142"/>
    </source>
</evidence>